<gene>
    <name evidence="1" type="ORF">H7993_19750</name>
</gene>
<reference evidence="1 2" key="1">
    <citation type="submission" date="2020-08" db="EMBL/GenBank/DDBJ databases">
        <title>Pseudomonas sp. nov.</title>
        <authorList>
            <person name="Gieschler S."/>
            <person name="Fiedler G."/>
            <person name="Brinks E."/>
            <person name="Boehnlein C."/>
            <person name="Franz C.M.A.P."/>
            <person name="Kabisch J."/>
        </authorList>
    </citation>
    <scope>NUCLEOTIDE SEQUENCE [LARGE SCALE GENOMIC DNA]</scope>
    <source>
        <strain evidence="1 2">MBT-2</strain>
    </source>
</reference>
<dbReference type="GO" id="GO:0004519">
    <property type="term" value="F:endonuclease activity"/>
    <property type="evidence" value="ECO:0007669"/>
    <property type="project" value="UniProtKB-KW"/>
</dbReference>
<evidence type="ECO:0000313" key="1">
    <source>
        <dbReference type="EMBL" id="MBC2680631.1"/>
    </source>
</evidence>
<comment type="caution">
    <text evidence="1">The sequence shown here is derived from an EMBL/GenBank/DDBJ whole genome shotgun (WGS) entry which is preliminary data.</text>
</comment>
<dbReference type="AlphaFoldDB" id="A0A7X1G8U1"/>
<evidence type="ECO:0000313" key="2">
    <source>
        <dbReference type="Proteomes" id="UP000546173"/>
    </source>
</evidence>
<protein>
    <submittedName>
        <fullName evidence="1">HNH endonuclease</fullName>
    </submittedName>
</protein>
<organism evidence="1 2">
    <name type="scientific">Pseudomonas baltica</name>
    <dbReference type="NCBI Taxonomy" id="2762576"/>
    <lineage>
        <taxon>Bacteria</taxon>
        <taxon>Pseudomonadati</taxon>
        <taxon>Pseudomonadota</taxon>
        <taxon>Gammaproteobacteria</taxon>
        <taxon>Pseudomonadales</taxon>
        <taxon>Pseudomonadaceae</taxon>
        <taxon>Pseudomonas</taxon>
    </lineage>
</organism>
<keyword evidence="2" id="KW-1185">Reference proteome</keyword>
<dbReference type="RefSeq" id="WP_185795405.1">
    <property type="nucleotide sequence ID" value="NZ_JACMYH010000009.1"/>
</dbReference>
<keyword evidence="1" id="KW-0540">Nuclease</keyword>
<dbReference type="Proteomes" id="UP000546173">
    <property type="component" value="Unassembled WGS sequence"/>
</dbReference>
<sequence>MTRLNTLKDRVKTQPDRIGTIDPNSWRATKTTAHQRGYGYKWQKAREGWLNAHPLCAYCEKQGRITSGVVVDHIEPHRGDMGLFKPLKSSQTRASICRRPCGFLIRRISCWRR</sequence>
<keyword evidence="1" id="KW-0255">Endonuclease</keyword>
<name>A0A7X1G8U1_9PSED</name>
<keyword evidence="1" id="KW-0378">Hydrolase</keyword>
<accession>A0A7X1G8U1</accession>
<dbReference type="EMBL" id="JACMYH010000009">
    <property type="protein sequence ID" value="MBC2680631.1"/>
    <property type="molecule type" value="Genomic_DNA"/>
</dbReference>
<proteinExistence type="predicted"/>